<dbReference type="Gene3D" id="3.40.50.10140">
    <property type="entry name" value="Toll/interleukin-1 receptor homology (TIR) domain"/>
    <property type="match status" value="1"/>
</dbReference>
<dbReference type="PANTHER" id="PTHR44858">
    <property type="entry name" value="TETRATRICOPEPTIDE REPEAT PROTEIN 6"/>
    <property type="match status" value="1"/>
</dbReference>
<dbReference type="InterPro" id="IPR011990">
    <property type="entry name" value="TPR-like_helical_dom_sf"/>
</dbReference>
<dbReference type="InterPro" id="IPR050498">
    <property type="entry name" value="Ycf3"/>
</dbReference>
<proteinExistence type="predicted"/>
<dbReference type="Pfam" id="PF13181">
    <property type="entry name" value="TPR_8"/>
    <property type="match status" value="1"/>
</dbReference>
<evidence type="ECO:0000313" key="5">
    <source>
        <dbReference type="Proteomes" id="UP001165342"/>
    </source>
</evidence>
<dbReference type="Gene3D" id="1.25.40.10">
    <property type="entry name" value="Tetratricopeptide repeat domain"/>
    <property type="match status" value="1"/>
</dbReference>
<dbReference type="Gene3D" id="3.40.50.10070">
    <property type="entry name" value="TolB, N-terminal domain"/>
    <property type="match status" value="1"/>
</dbReference>
<gene>
    <name evidence="4" type="ORF">LZ538_03110</name>
</gene>
<dbReference type="SUPFAM" id="SSF48452">
    <property type="entry name" value="TPR-like"/>
    <property type="match status" value="1"/>
</dbReference>
<dbReference type="Proteomes" id="UP001165342">
    <property type="component" value="Unassembled WGS sequence"/>
</dbReference>
<evidence type="ECO:0000259" key="3">
    <source>
        <dbReference type="SMART" id="SM00255"/>
    </source>
</evidence>
<dbReference type="Pfam" id="PF13676">
    <property type="entry name" value="TIR_2"/>
    <property type="match status" value="1"/>
</dbReference>
<dbReference type="SMART" id="SM00255">
    <property type="entry name" value="TIR"/>
    <property type="match status" value="1"/>
</dbReference>
<dbReference type="PANTHER" id="PTHR44858:SF1">
    <property type="entry name" value="UDP-N-ACETYLGLUCOSAMINE--PEPTIDE N-ACETYLGLUCOSAMINYLTRANSFERASE SPINDLY-RELATED"/>
    <property type="match status" value="1"/>
</dbReference>
<feature type="domain" description="TIR" evidence="3">
    <location>
        <begin position="1"/>
        <end position="127"/>
    </location>
</feature>
<dbReference type="RefSeq" id="WP_249830529.1">
    <property type="nucleotide sequence ID" value="NZ_JAMGBE010000001.1"/>
</dbReference>
<evidence type="ECO:0000256" key="1">
    <source>
        <dbReference type="ARBA" id="ARBA00022737"/>
    </source>
</evidence>
<comment type="caution">
    <text evidence="4">The sequence shown here is derived from an EMBL/GenBank/DDBJ whole genome shotgun (WGS) entry which is preliminary data.</text>
</comment>
<sequence>MARVFLSYARDDAPAAKQLAGGIERAGHQVWWDHHIQGGSRFASEIDRELKSADAVVVLWTKTSIDSPWVQDEAAEGRDSGRLVPVIMGADKPPLGFRQFQSIDFGAWDGAGDPPNFSQLIFAIAQKAGDAQPKEPEAKPESKAKARERRLSVCVLPFQNMSGDTEQEYFSDGISEDIITDLSKVSALSVVARNTAFTFKGQSVDVKEVAKTLGVDHVLEGSVRKSGNRVRITAQLIDGKAGDHIWADRYDRDLTDIFEIQDEISKEIVRALKVKLLPEEENAIESRGTSSVEAYNLYLMARQHWLTGTYGNSRRDEVIIRICSEAVKIDPNYAQAWAMMALAQAELHFWHGKPDDPMPAAERALAIDPNLAEAHAVKVRNFEQQGDREAADKELEEALRLSPDSWEVNREAARLMFRLDRLQDSIRYYEKAAQLSDSDFHSCLMLQSCYLGIGDEAAALEAARRTLERAESVLAKDPTNGAAIAGGASSLIMMGEVERGKDWTQRALLLDPDNLSVRYNVACSLTFRNSDLDGALELLDEYFERSESPGHIHHAEIDPDMDPLRDNPRFIAMIAAAKKRLGLTEEIAAAE</sequence>
<dbReference type="InterPro" id="IPR035897">
    <property type="entry name" value="Toll_tir_struct_dom_sf"/>
</dbReference>
<dbReference type="InterPro" id="IPR019734">
    <property type="entry name" value="TPR_rpt"/>
</dbReference>
<accession>A0ABT0RZL8</accession>
<evidence type="ECO:0000256" key="2">
    <source>
        <dbReference type="ARBA" id="ARBA00022803"/>
    </source>
</evidence>
<dbReference type="InterPro" id="IPR000157">
    <property type="entry name" value="TIR_dom"/>
</dbReference>
<organism evidence="4 5">
    <name type="scientific">Sphingomonas hankyongi</name>
    <dbReference type="NCBI Taxonomy" id="2908209"/>
    <lineage>
        <taxon>Bacteria</taxon>
        <taxon>Pseudomonadati</taxon>
        <taxon>Pseudomonadota</taxon>
        <taxon>Alphaproteobacteria</taxon>
        <taxon>Sphingomonadales</taxon>
        <taxon>Sphingomonadaceae</taxon>
        <taxon>Sphingomonas</taxon>
    </lineage>
</organism>
<keyword evidence="5" id="KW-1185">Reference proteome</keyword>
<keyword evidence="1" id="KW-0677">Repeat</keyword>
<dbReference type="EMBL" id="JAMGBE010000001">
    <property type="protein sequence ID" value="MCL6729044.1"/>
    <property type="molecule type" value="Genomic_DNA"/>
</dbReference>
<reference evidence="4" key="1">
    <citation type="submission" date="2022-05" db="EMBL/GenBank/DDBJ databases">
        <authorList>
            <person name="Jo J.-H."/>
            <person name="Im W.-T."/>
        </authorList>
    </citation>
    <scope>NUCLEOTIDE SEQUENCE</scope>
    <source>
        <strain evidence="4">SE220</strain>
    </source>
</reference>
<name>A0ABT0RZL8_9SPHN</name>
<keyword evidence="2" id="KW-0802">TPR repeat</keyword>
<evidence type="ECO:0000313" key="4">
    <source>
        <dbReference type="EMBL" id="MCL6729044.1"/>
    </source>
</evidence>
<protein>
    <submittedName>
        <fullName evidence="4">TIR domain-containing protein</fullName>
    </submittedName>
</protein>
<dbReference type="SUPFAM" id="SSF52200">
    <property type="entry name" value="Toll/Interleukin receptor TIR domain"/>
    <property type="match status" value="1"/>
</dbReference>